<dbReference type="GO" id="GO:0016787">
    <property type="term" value="F:hydrolase activity"/>
    <property type="evidence" value="ECO:0007669"/>
    <property type="project" value="UniProtKB-KW"/>
</dbReference>
<dbReference type="InterPro" id="IPR052350">
    <property type="entry name" value="Metallo-dep_Lactonases"/>
</dbReference>
<name>A0A5B8FYE1_9RHOB</name>
<reference evidence="3 4" key="1">
    <citation type="submission" date="2019-06" db="EMBL/GenBank/DDBJ databases">
        <title>Genome sequence of Rhodobacteraceae bacterium D4M1.</title>
        <authorList>
            <person name="Cao J."/>
        </authorList>
    </citation>
    <scope>NUCLEOTIDE SEQUENCE [LARGE SCALE GENOMIC DNA]</scope>
    <source>
        <strain evidence="3 4">D4M1</strain>
    </source>
</reference>
<dbReference type="Proteomes" id="UP000305888">
    <property type="component" value="Chromosome"/>
</dbReference>
<feature type="domain" description="Amidohydrolase-related" evidence="2">
    <location>
        <begin position="2"/>
        <end position="275"/>
    </location>
</feature>
<evidence type="ECO:0000256" key="1">
    <source>
        <dbReference type="ARBA" id="ARBA00038310"/>
    </source>
</evidence>
<keyword evidence="3" id="KW-0378">Hydrolase</keyword>
<dbReference type="AlphaFoldDB" id="A0A5B8FYE1"/>
<dbReference type="PANTHER" id="PTHR43569:SF2">
    <property type="entry name" value="AMIDOHYDROLASE-RELATED DOMAIN-CONTAINING PROTEIN"/>
    <property type="match status" value="1"/>
</dbReference>
<evidence type="ECO:0000259" key="2">
    <source>
        <dbReference type="Pfam" id="PF04909"/>
    </source>
</evidence>
<dbReference type="SUPFAM" id="SSF51556">
    <property type="entry name" value="Metallo-dependent hydrolases"/>
    <property type="match status" value="1"/>
</dbReference>
<gene>
    <name evidence="3" type="ORF">FDP22_07525</name>
</gene>
<protein>
    <submittedName>
        <fullName evidence="3">Amidohydrolase</fullName>
    </submittedName>
</protein>
<keyword evidence="4" id="KW-1185">Reference proteome</keyword>
<dbReference type="EMBL" id="CP040818">
    <property type="protein sequence ID" value="QDL91649.1"/>
    <property type="molecule type" value="Genomic_DNA"/>
</dbReference>
<sequence length="279" mass="29856">MIDAHQHFWQTDRGDYGWMDDSVAPIRRDFLPGDLERIAPALGITGTVVVQAAPTVAETEFLLSLARGSEMILGVVGWAALESPDLGAELDRLATNPVLKGLRPMLQDIPDTGWLLRAEVVRGLDMMADAGLSLDALIQPRHLGVIDTLARRLPHLPIVIDHCAKPVFGPDTPPDSAWRDGIARLAGHPQIMCKLSGLANECGPGWSAAALAPVAAHVLDVFGPERVMWGSDWPVLELAGDCSAWLACAQSLTAGLDAAGRAAVFGGTAQRFYRLSPRP</sequence>
<comment type="similarity">
    <text evidence="1">Belongs to the metallo-dependent hydrolases superfamily.</text>
</comment>
<evidence type="ECO:0000313" key="3">
    <source>
        <dbReference type="EMBL" id="QDL91649.1"/>
    </source>
</evidence>
<dbReference type="InterPro" id="IPR006680">
    <property type="entry name" value="Amidohydro-rel"/>
</dbReference>
<dbReference type="Gene3D" id="3.20.20.140">
    <property type="entry name" value="Metal-dependent hydrolases"/>
    <property type="match status" value="1"/>
</dbReference>
<dbReference type="Pfam" id="PF04909">
    <property type="entry name" value="Amidohydro_2"/>
    <property type="match status" value="1"/>
</dbReference>
<accession>A0A5B8FYE1</accession>
<dbReference type="RefSeq" id="WP_138572297.1">
    <property type="nucleotide sequence ID" value="NZ_CP040818.1"/>
</dbReference>
<evidence type="ECO:0000313" key="4">
    <source>
        <dbReference type="Proteomes" id="UP000305888"/>
    </source>
</evidence>
<dbReference type="PANTHER" id="PTHR43569">
    <property type="entry name" value="AMIDOHYDROLASE"/>
    <property type="match status" value="1"/>
</dbReference>
<dbReference type="KEGG" id="ppru:FDP22_07525"/>
<dbReference type="OrthoDB" id="9787654at2"/>
<dbReference type="InterPro" id="IPR032466">
    <property type="entry name" value="Metal_Hydrolase"/>
</dbReference>
<organism evidence="3 4">
    <name type="scientific">Paroceanicella profunda</name>
    <dbReference type="NCBI Taxonomy" id="2579971"/>
    <lineage>
        <taxon>Bacteria</taxon>
        <taxon>Pseudomonadati</taxon>
        <taxon>Pseudomonadota</taxon>
        <taxon>Alphaproteobacteria</taxon>
        <taxon>Rhodobacterales</taxon>
        <taxon>Paracoccaceae</taxon>
        <taxon>Paroceanicella</taxon>
    </lineage>
</organism>
<proteinExistence type="inferred from homology"/>